<dbReference type="Gene3D" id="2.40.170.20">
    <property type="entry name" value="TonB-dependent receptor, beta-barrel domain"/>
    <property type="match status" value="1"/>
</dbReference>
<keyword evidence="4" id="KW-0812">Transmembrane</keyword>
<organism evidence="9 10">
    <name type="scientific">Idiomarina aquatica</name>
    <dbReference type="NCBI Taxonomy" id="1327752"/>
    <lineage>
        <taxon>Bacteria</taxon>
        <taxon>Pseudomonadati</taxon>
        <taxon>Pseudomonadota</taxon>
        <taxon>Gammaproteobacteria</taxon>
        <taxon>Alteromonadales</taxon>
        <taxon>Idiomarinaceae</taxon>
        <taxon>Idiomarina</taxon>
    </lineage>
</organism>
<dbReference type="SUPFAM" id="SSF56935">
    <property type="entry name" value="Porins"/>
    <property type="match status" value="1"/>
</dbReference>
<feature type="signal peptide" evidence="7">
    <location>
        <begin position="1"/>
        <end position="27"/>
    </location>
</feature>
<protein>
    <submittedName>
        <fullName evidence="9">TonB-dependent receptor</fullName>
    </submittedName>
</protein>
<feature type="chain" id="PRO_5041737671" evidence="7">
    <location>
        <begin position="28"/>
        <end position="995"/>
    </location>
</feature>
<dbReference type="InterPro" id="IPR037066">
    <property type="entry name" value="Plug_dom_sf"/>
</dbReference>
<evidence type="ECO:0000256" key="2">
    <source>
        <dbReference type="ARBA" id="ARBA00022448"/>
    </source>
</evidence>
<evidence type="ECO:0000256" key="3">
    <source>
        <dbReference type="ARBA" id="ARBA00022452"/>
    </source>
</evidence>
<dbReference type="Gene3D" id="2.60.40.1120">
    <property type="entry name" value="Carboxypeptidase-like, regulatory domain"/>
    <property type="match status" value="1"/>
</dbReference>
<keyword evidence="9" id="KW-0675">Receptor</keyword>
<keyword evidence="3" id="KW-1134">Transmembrane beta strand</keyword>
<keyword evidence="2" id="KW-0813">Transport</keyword>
<sequence>MKAQFFKRTLTAAAVAASLTAALPATAQQQSSILGEIEAQNIQGLTVTATNPETGYSRQVEVVDGQFRFPAMASGSYQLQVRRGDEIVATRTVRVSLGTNATPVIEVGDDVETIQVMGSRISNVDVTTTNSGLVVGEVDFDKLPVARNLTSVALLAPGTVKGDTGFGNTASFGGASVAENSCYINGLEVTDTRQGLGCGSVPFEFYKEFQVKTGGMSPKYGRSTGGVINAVTKSGTNMWEFAAVTHFEPSGLQEEGSFSRGSGGVGNVFRDERVSENDEYSVSLSASGPIIEDTLFIYALVNPRGTESTAAAATGGQFAPDTRINYEDSSGSDNLFWGAKIDWDINANHRLSYFGYSDERTTERETFQYNPNTQVIGDEIGTTIFERGGTAHSISYTGYWTDNLTVTGMAGEIETQYGSEPSNTECSTVVDTREVDDPAASCGPGGSIGENFDTNTQYRLDLEYYFGDHTIRAGYDYQERESTNVTRPIGGHSWTYATLQPGGSVQGDTGELFSNDTGAPIDYVSDRIFEGGGQFGSELSAYYIEDEWRVTDDVIVNLGLRKDKFEGSGTTDEILYSFNTDWAPRLGVSWDVMGRGETKVYATWGKYYLPVANNTIYRAASGVSDTTTYYYFDGIDGATGVPQGISPVNGSESNSQTTSSVSIVPTKPVFQSQEADPFARQELIIGFEQSINDDLAFSLRGTYRDVTSALDDYCGIYAYPYCVLINPGEDSSWYKDGYYWDGTQLDEDKLALFDGQPDEGSLTTHPNDTTIQMPEANNEYVAWQSELKYRTDNLRMNFIYTWSRSTGNFEGAVKSDIDQADAGITQDFDFPALMDGAQGYQANDRRHVFKLFGSYDIDDNWTVGLNSTLSSGRPLSAFGRGYPSNDPNIYGSYGDTFYIADCNDAGDCTYDRVPRGTVGRTPWTFNVDASIAYNFTVADVDMKASLDIFNVLNNQEATSTNEHYEVTEGNRNQWYGAAYSWQTPRYVRLGFEARF</sequence>
<evidence type="ECO:0000256" key="4">
    <source>
        <dbReference type="ARBA" id="ARBA00022692"/>
    </source>
</evidence>
<dbReference type="InterPro" id="IPR039426">
    <property type="entry name" value="TonB-dep_rcpt-like"/>
</dbReference>
<dbReference type="Gene3D" id="2.170.130.10">
    <property type="entry name" value="TonB-dependent receptor, plug domain"/>
    <property type="match status" value="1"/>
</dbReference>
<dbReference type="AlphaFoldDB" id="A0AA94EFX9"/>
<evidence type="ECO:0000313" key="9">
    <source>
        <dbReference type="EMBL" id="RUO45112.1"/>
    </source>
</evidence>
<evidence type="ECO:0000256" key="5">
    <source>
        <dbReference type="ARBA" id="ARBA00023136"/>
    </source>
</evidence>
<dbReference type="InterPro" id="IPR036942">
    <property type="entry name" value="Beta-barrel_TonB_sf"/>
</dbReference>
<accession>A0AA94EFX9</accession>
<feature type="domain" description="TonB-dependent transporter Oar-like beta-barrel" evidence="8">
    <location>
        <begin position="569"/>
        <end position="961"/>
    </location>
</feature>
<comment type="caution">
    <text evidence="9">The sequence shown here is derived from an EMBL/GenBank/DDBJ whole genome shotgun (WGS) entry which is preliminary data.</text>
</comment>
<feature type="domain" description="TonB-dependent transporter Oar-like beta-barrel" evidence="8">
    <location>
        <begin position="249"/>
        <end position="563"/>
    </location>
</feature>
<keyword evidence="6" id="KW-0998">Cell outer membrane</keyword>
<evidence type="ECO:0000256" key="1">
    <source>
        <dbReference type="ARBA" id="ARBA00004571"/>
    </source>
</evidence>
<dbReference type="Proteomes" id="UP000286680">
    <property type="component" value="Unassembled WGS sequence"/>
</dbReference>
<dbReference type="PANTHER" id="PTHR30069">
    <property type="entry name" value="TONB-DEPENDENT OUTER MEMBRANE RECEPTOR"/>
    <property type="match status" value="1"/>
</dbReference>
<keyword evidence="7" id="KW-0732">Signal</keyword>
<dbReference type="GO" id="GO:0015344">
    <property type="term" value="F:siderophore uptake transmembrane transporter activity"/>
    <property type="evidence" value="ECO:0007669"/>
    <property type="project" value="TreeGrafter"/>
</dbReference>
<reference evidence="10" key="1">
    <citation type="journal article" date="2018" name="Front. Microbiol.">
        <title>Genome-Based Analysis Reveals the Taxonomy and Diversity of the Family Idiomarinaceae.</title>
        <authorList>
            <person name="Liu Y."/>
            <person name="Lai Q."/>
            <person name="Shao Z."/>
        </authorList>
    </citation>
    <scope>NUCLEOTIDE SEQUENCE [LARGE SCALE GENOMIC DNA]</scope>
    <source>
        <strain evidence="10">SN-14</strain>
    </source>
</reference>
<evidence type="ECO:0000259" key="8">
    <source>
        <dbReference type="Pfam" id="PF25183"/>
    </source>
</evidence>
<keyword evidence="10" id="KW-1185">Reference proteome</keyword>
<dbReference type="GO" id="GO:0044718">
    <property type="term" value="P:siderophore transmembrane transport"/>
    <property type="evidence" value="ECO:0007669"/>
    <property type="project" value="TreeGrafter"/>
</dbReference>
<comment type="subcellular location">
    <subcellularLocation>
        <location evidence="1">Cell outer membrane</location>
        <topology evidence="1">Multi-pass membrane protein</topology>
    </subcellularLocation>
</comment>
<dbReference type="PANTHER" id="PTHR30069:SF46">
    <property type="entry name" value="OAR PROTEIN"/>
    <property type="match status" value="1"/>
</dbReference>
<evidence type="ECO:0000313" key="10">
    <source>
        <dbReference type="Proteomes" id="UP000286680"/>
    </source>
</evidence>
<gene>
    <name evidence="9" type="ORF">CWE23_03575</name>
</gene>
<proteinExistence type="predicted"/>
<keyword evidence="5" id="KW-0472">Membrane</keyword>
<dbReference type="InterPro" id="IPR057601">
    <property type="entry name" value="Oar-like_b-barrel"/>
</dbReference>
<name>A0AA94EFX9_9GAMM</name>
<dbReference type="EMBL" id="PIPS01000001">
    <property type="protein sequence ID" value="RUO45112.1"/>
    <property type="molecule type" value="Genomic_DNA"/>
</dbReference>
<dbReference type="GO" id="GO:0009279">
    <property type="term" value="C:cell outer membrane"/>
    <property type="evidence" value="ECO:0007669"/>
    <property type="project" value="UniProtKB-SubCell"/>
</dbReference>
<dbReference type="Pfam" id="PF25183">
    <property type="entry name" value="OMP_b-brl_4"/>
    <property type="match status" value="2"/>
</dbReference>
<evidence type="ECO:0000256" key="6">
    <source>
        <dbReference type="ARBA" id="ARBA00023237"/>
    </source>
</evidence>
<dbReference type="RefSeq" id="WP_126819500.1">
    <property type="nucleotide sequence ID" value="NZ_PIPS01000001.1"/>
</dbReference>
<evidence type="ECO:0000256" key="7">
    <source>
        <dbReference type="SAM" id="SignalP"/>
    </source>
</evidence>